<dbReference type="KEGG" id="sap:Sulac_1255"/>
<keyword evidence="5" id="KW-0808">Transferase</keyword>
<dbReference type="HOGENOM" id="CLU_044403_5_0_9"/>
<evidence type="ECO:0000313" key="11">
    <source>
        <dbReference type="EMBL" id="AEW04753.1"/>
    </source>
</evidence>
<keyword evidence="8" id="KW-0460">Magnesium</keyword>
<keyword evidence="4" id="KW-0285">Flavoprotein</keyword>
<dbReference type="InterPro" id="IPR003374">
    <property type="entry name" value="ApbE-like_sf"/>
</dbReference>
<evidence type="ECO:0000256" key="3">
    <source>
        <dbReference type="ARBA" id="ARBA00016337"/>
    </source>
</evidence>
<reference evidence="11 12" key="2">
    <citation type="journal article" date="2012" name="Stand. Genomic Sci.">
        <title>Complete genome sequence of the moderately thermophilic mineral-sulfide-oxidizing firmicute Sulfobacillus acidophilus type strain (NAL(T)).</title>
        <authorList>
            <person name="Anderson I."/>
            <person name="Chertkov O."/>
            <person name="Chen A."/>
            <person name="Saunders E."/>
            <person name="Lapidus A."/>
            <person name="Nolan M."/>
            <person name="Lucas S."/>
            <person name="Hammon N."/>
            <person name="Deshpande S."/>
            <person name="Cheng J.F."/>
            <person name="Han C."/>
            <person name="Tapia R."/>
            <person name="Goodwin L.A."/>
            <person name="Pitluck S."/>
            <person name="Liolios K."/>
            <person name="Pagani I."/>
            <person name="Ivanova N."/>
            <person name="Mikhailova N."/>
            <person name="Pati A."/>
            <person name="Palaniappan K."/>
            <person name="Land M."/>
            <person name="Pan C."/>
            <person name="Rohde M."/>
            <person name="Pukall R."/>
            <person name="Goker M."/>
            <person name="Detter J.C."/>
            <person name="Woyke T."/>
            <person name="Bristow J."/>
            <person name="Eisen J.A."/>
            <person name="Markowitz V."/>
            <person name="Hugenholtz P."/>
            <person name="Kyrpides N.C."/>
            <person name="Klenk H.P."/>
            <person name="Mavromatis K."/>
        </authorList>
    </citation>
    <scope>NUCLEOTIDE SEQUENCE [LARGE SCALE GENOMIC DNA]</scope>
    <source>
        <strain evidence="12">ATCC 700253 / DSM 10332 / NAL</strain>
    </source>
</reference>
<dbReference type="PANTHER" id="PTHR30040">
    <property type="entry name" value="THIAMINE BIOSYNTHESIS LIPOPROTEIN APBE"/>
    <property type="match status" value="1"/>
</dbReference>
<dbReference type="PATRIC" id="fig|679936.5.peg.1315"/>
<comment type="catalytic activity">
    <reaction evidence="10">
        <text>L-threonyl-[protein] + FAD = FMN-L-threonyl-[protein] + AMP + H(+)</text>
        <dbReference type="Rhea" id="RHEA:36847"/>
        <dbReference type="Rhea" id="RHEA-COMP:11060"/>
        <dbReference type="Rhea" id="RHEA-COMP:11061"/>
        <dbReference type="ChEBI" id="CHEBI:15378"/>
        <dbReference type="ChEBI" id="CHEBI:30013"/>
        <dbReference type="ChEBI" id="CHEBI:57692"/>
        <dbReference type="ChEBI" id="CHEBI:74257"/>
        <dbReference type="ChEBI" id="CHEBI:456215"/>
        <dbReference type="EC" id="2.7.1.180"/>
    </reaction>
</comment>
<dbReference type="STRING" id="679936.Sulac_1255"/>
<dbReference type="GO" id="GO:0046872">
    <property type="term" value="F:metal ion binding"/>
    <property type="evidence" value="ECO:0007669"/>
    <property type="project" value="UniProtKB-KW"/>
</dbReference>
<dbReference type="EC" id="2.7.1.180" evidence="2"/>
<evidence type="ECO:0000256" key="2">
    <source>
        <dbReference type="ARBA" id="ARBA00011955"/>
    </source>
</evidence>
<evidence type="ECO:0000256" key="7">
    <source>
        <dbReference type="ARBA" id="ARBA00022827"/>
    </source>
</evidence>
<dbReference type="EMBL" id="CP003179">
    <property type="protein sequence ID" value="AEW04753.1"/>
    <property type="molecule type" value="Genomic_DNA"/>
</dbReference>
<dbReference type="InterPro" id="IPR024932">
    <property type="entry name" value="ApbE"/>
</dbReference>
<dbReference type="Gene3D" id="3.10.520.10">
    <property type="entry name" value="ApbE-like domains"/>
    <property type="match status" value="1"/>
</dbReference>
<evidence type="ECO:0000256" key="10">
    <source>
        <dbReference type="ARBA" id="ARBA00048540"/>
    </source>
</evidence>
<dbReference type="AlphaFoldDB" id="G8TVB3"/>
<name>G8TVB3_SULAD</name>
<dbReference type="PANTHER" id="PTHR30040:SF2">
    <property type="entry name" value="FAD:PROTEIN FMN TRANSFERASE"/>
    <property type="match status" value="1"/>
</dbReference>
<proteinExistence type="predicted"/>
<evidence type="ECO:0000256" key="1">
    <source>
        <dbReference type="ARBA" id="ARBA00001946"/>
    </source>
</evidence>
<keyword evidence="11" id="KW-0449">Lipoprotein</keyword>
<gene>
    <name evidence="11" type="ordered locus">Sulac_1255</name>
</gene>
<evidence type="ECO:0000256" key="9">
    <source>
        <dbReference type="ARBA" id="ARBA00031306"/>
    </source>
</evidence>
<evidence type="ECO:0000256" key="6">
    <source>
        <dbReference type="ARBA" id="ARBA00022723"/>
    </source>
</evidence>
<evidence type="ECO:0000256" key="4">
    <source>
        <dbReference type="ARBA" id="ARBA00022630"/>
    </source>
</evidence>
<dbReference type="SUPFAM" id="SSF143631">
    <property type="entry name" value="ApbE-like"/>
    <property type="match status" value="1"/>
</dbReference>
<keyword evidence="7" id="KW-0274">FAD</keyword>
<dbReference type="Pfam" id="PF02424">
    <property type="entry name" value="ApbE"/>
    <property type="match status" value="1"/>
</dbReference>
<keyword evidence="12" id="KW-1185">Reference proteome</keyword>
<protein>
    <recommendedName>
        <fullName evidence="3">FAD:protein FMN transferase</fullName>
        <ecNumber evidence="2">2.7.1.180</ecNumber>
    </recommendedName>
    <alternativeName>
        <fullName evidence="9">Flavin transferase</fullName>
    </alternativeName>
</protein>
<evidence type="ECO:0000256" key="5">
    <source>
        <dbReference type="ARBA" id="ARBA00022679"/>
    </source>
</evidence>
<sequence length="313" mass="34395">MSRRRDPLDNFETVEFPAMGTTVAVTMPEPLAPPVSALARATFEEWEKVFSRFRPDSELNRLNRHSGRLYRASSVLYRAVQAALEAARETDGLFDPTLGRHLGVLGYDRSWDEGALDRDQPVTAIDLPTGLWRQVKLYPTARAIWSPPGTVWDLGGLVKGLAVDAVIAACVSRQFRPVMVNAGGDLAVWGVPQGWAGWPVMPPWPGGEAVLLLEGALATSGVTRRRWRRGTDWMHHLLDPRSGQPTRQPLWTVTVAAPGCAMADVAAKTAFIRGPQEGRRFLERLNYAGAFWYTDGHVEAVGSFPLTTRGGAV</sequence>
<keyword evidence="6" id="KW-0479">Metal-binding</keyword>
<accession>G8TVB3</accession>
<dbReference type="Proteomes" id="UP000005439">
    <property type="component" value="Chromosome"/>
</dbReference>
<evidence type="ECO:0000256" key="8">
    <source>
        <dbReference type="ARBA" id="ARBA00022842"/>
    </source>
</evidence>
<dbReference type="GO" id="GO:0016740">
    <property type="term" value="F:transferase activity"/>
    <property type="evidence" value="ECO:0007669"/>
    <property type="project" value="UniProtKB-KW"/>
</dbReference>
<reference evidence="12" key="1">
    <citation type="submission" date="2011-12" db="EMBL/GenBank/DDBJ databases">
        <title>The complete genome of chromosome of Sulfobacillus acidophilus DSM 10332.</title>
        <authorList>
            <person name="Lucas S."/>
            <person name="Han J."/>
            <person name="Lapidus A."/>
            <person name="Bruce D."/>
            <person name="Goodwin L."/>
            <person name="Pitluck S."/>
            <person name="Peters L."/>
            <person name="Kyrpides N."/>
            <person name="Mavromatis K."/>
            <person name="Ivanova N."/>
            <person name="Mikhailova N."/>
            <person name="Chertkov O."/>
            <person name="Saunders E."/>
            <person name="Detter J.C."/>
            <person name="Tapia R."/>
            <person name="Han C."/>
            <person name="Land M."/>
            <person name="Hauser L."/>
            <person name="Markowitz V."/>
            <person name="Cheng J.-F."/>
            <person name="Hugenholtz P."/>
            <person name="Woyke T."/>
            <person name="Wu D."/>
            <person name="Pukall R."/>
            <person name="Gehrich-Schroeter G."/>
            <person name="Schneider S."/>
            <person name="Klenk H.-P."/>
            <person name="Eisen J.A."/>
        </authorList>
    </citation>
    <scope>NUCLEOTIDE SEQUENCE [LARGE SCALE GENOMIC DNA]</scope>
    <source>
        <strain evidence="12">ATCC 700253 / DSM 10332 / NAL</strain>
    </source>
</reference>
<comment type="cofactor">
    <cofactor evidence="1">
        <name>Mg(2+)</name>
        <dbReference type="ChEBI" id="CHEBI:18420"/>
    </cofactor>
</comment>
<evidence type="ECO:0000313" key="12">
    <source>
        <dbReference type="Proteomes" id="UP000005439"/>
    </source>
</evidence>
<organism evidence="11 12">
    <name type="scientific">Sulfobacillus acidophilus (strain ATCC 700253 / DSM 10332 / NAL)</name>
    <dbReference type="NCBI Taxonomy" id="679936"/>
    <lineage>
        <taxon>Bacteria</taxon>
        <taxon>Bacillati</taxon>
        <taxon>Bacillota</taxon>
        <taxon>Clostridia</taxon>
        <taxon>Eubacteriales</taxon>
        <taxon>Clostridiales Family XVII. Incertae Sedis</taxon>
        <taxon>Sulfobacillus</taxon>
    </lineage>
</organism>